<dbReference type="OrthoDB" id="9103002at2"/>
<gene>
    <name evidence="1" type="ORF">PAQ31011_00663</name>
</gene>
<name>A0A5E4SBF0_9BURK</name>
<keyword evidence="2" id="KW-1185">Reference proteome</keyword>
<evidence type="ECO:0000313" key="1">
    <source>
        <dbReference type="EMBL" id="VVD72092.1"/>
    </source>
</evidence>
<organism evidence="1 2">
    <name type="scientific">Pandoraea aquatica</name>
    <dbReference type="NCBI Taxonomy" id="2508290"/>
    <lineage>
        <taxon>Bacteria</taxon>
        <taxon>Pseudomonadati</taxon>
        <taxon>Pseudomonadota</taxon>
        <taxon>Betaproteobacteria</taxon>
        <taxon>Burkholderiales</taxon>
        <taxon>Burkholderiaceae</taxon>
        <taxon>Pandoraea</taxon>
    </lineage>
</organism>
<evidence type="ECO:0000313" key="2">
    <source>
        <dbReference type="Proteomes" id="UP000366819"/>
    </source>
</evidence>
<reference evidence="1 2" key="1">
    <citation type="submission" date="2019-08" db="EMBL/GenBank/DDBJ databases">
        <authorList>
            <person name="Peeters C."/>
        </authorList>
    </citation>
    <scope>NUCLEOTIDE SEQUENCE [LARGE SCALE GENOMIC DNA]</scope>
    <source>
        <strain evidence="1 2">LMG 31011</strain>
    </source>
</reference>
<accession>A0A5E4SBF0</accession>
<proteinExistence type="predicted"/>
<dbReference type="EMBL" id="CABPSN010000001">
    <property type="protein sequence ID" value="VVD72092.1"/>
    <property type="molecule type" value="Genomic_DNA"/>
</dbReference>
<dbReference type="AlphaFoldDB" id="A0A5E4SBF0"/>
<sequence length="67" mass="7383">MDSDEWKSRVVRTASPLCPKCESTKLTMGACAVGAKTVHQELVCEKCTHEFTALFVLIGYYDGLPDT</sequence>
<dbReference type="Proteomes" id="UP000366819">
    <property type="component" value="Unassembled WGS sequence"/>
</dbReference>
<dbReference type="RefSeq" id="WP_150574448.1">
    <property type="nucleotide sequence ID" value="NZ_CABPSN010000001.1"/>
</dbReference>
<protein>
    <submittedName>
        <fullName evidence="1">Uncharacterized protein</fullName>
    </submittedName>
</protein>